<name>A0A7J6GN80_CANSA</name>
<evidence type="ECO:0000313" key="2">
    <source>
        <dbReference type="Proteomes" id="UP000525078"/>
    </source>
</evidence>
<accession>A0A7J6GN80</accession>
<dbReference type="EMBL" id="JAATIP010000048">
    <property type="protein sequence ID" value="KAF4384311.1"/>
    <property type="molecule type" value="Genomic_DNA"/>
</dbReference>
<comment type="caution">
    <text evidence="1">The sequence shown here is derived from an EMBL/GenBank/DDBJ whole genome shotgun (WGS) entry which is preliminary data.</text>
</comment>
<sequence>MSKSSCFIPLGSFQSKWYNKYARGSSTFISPNDMPGHILLPAPNGMYSKLFPLKSIELSRNLSGIKLSGSVQYLGSLPIAHALTTILVFTDSLGSNNGTGECSLKVSLTIDFKYLMLVTSASSTLPFLLNTFLTSSCAFFIIPGFLTSSAIAQSIVVADVSPPAVKIS</sequence>
<evidence type="ECO:0000313" key="1">
    <source>
        <dbReference type="EMBL" id="KAF4384311.1"/>
    </source>
</evidence>
<protein>
    <submittedName>
        <fullName evidence="1">Uncharacterized protein</fullName>
    </submittedName>
</protein>
<dbReference type="AlphaFoldDB" id="A0A7J6GN80"/>
<gene>
    <name evidence="1" type="ORF">F8388_004544</name>
</gene>
<reference evidence="1 2" key="1">
    <citation type="journal article" date="2020" name="bioRxiv">
        <title>Sequence and annotation of 42 cannabis genomes reveals extensive copy number variation in cannabinoid synthesis and pathogen resistance genes.</title>
        <authorList>
            <person name="Mckernan K.J."/>
            <person name="Helbert Y."/>
            <person name="Kane L.T."/>
            <person name="Ebling H."/>
            <person name="Zhang L."/>
            <person name="Liu B."/>
            <person name="Eaton Z."/>
            <person name="Mclaughlin S."/>
            <person name="Kingan S."/>
            <person name="Baybayan P."/>
            <person name="Concepcion G."/>
            <person name="Jordan M."/>
            <person name="Riva A."/>
            <person name="Barbazuk W."/>
            <person name="Harkins T."/>
        </authorList>
    </citation>
    <scope>NUCLEOTIDE SEQUENCE [LARGE SCALE GENOMIC DNA]</scope>
    <source>
        <strain evidence="2">cv. Jamaican Lion 4</strain>
        <tissue evidence="1">Leaf</tissue>
    </source>
</reference>
<dbReference type="Proteomes" id="UP000525078">
    <property type="component" value="Unassembled WGS sequence"/>
</dbReference>
<proteinExistence type="predicted"/>
<organism evidence="1 2">
    <name type="scientific">Cannabis sativa</name>
    <name type="common">Hemp</name>
    <name type="synonym">Marijuana</name>
    <dbReference type="NCBI Taxonomy" id="3483"/>
    <lineage>
        <taxon>Eukaryota</taxon>
        <taxon>Viridiplantae</taxon>
        <taxon>Streptophyta</taxon>
        <taxon>Embryophyta</taxon>
        <taxon>Tracheophyta</taxon>
        <taxon>Spermatophyta</taxon>
        <taxon>Magnoliopsida</taxon>
        <taxon>eudicotyledons</taxon>
        <taxon>Gunneridae</taxon>
        <taxon>Pentapetalae</taxon>
        <taxon>rosids</taxon>
        <taxon>fabids</taxon>
        <taxon>Rosales</taxon>
        <taxon>Cannabaceae</taxon>
        <taxon>Cannabis</taxon>
    </lineage>
</organism>